<dbReference type="RefSeq" id="XP_012182618.1">
    <property type="nucleotide sequence ID" value="XM_012327228.1"/>
</dbReference>
<dbReference type="HOGENOM" id="CLU_642599_0_0_1"/>
<dbReference type="Proteomes" id="UP000006352">
    <property type="component" value="Unassembled WGS sequence"/>
</dbReference>
<evidence type="ECO:0000313" key="2">
    <source>
        <dbReference type="Proteomes" id="UP000006352"/>
    </source>
</evidence>
<proteinExistence type="predicted"/>
<organism evidence="1 2">
    <name type="scientific">Fibroporia radiculosa</name>
    <dbReference type="NCBI Taxonomy" id="599839"/>
    <lineage>
        <taxon>Eukaryota</taxon>
        <taxon>Fungi</taxon>
        <taxon>Dikarya</taxon>
        <taxon>Basidiomycota</taxon>
        <taxon>Agaricomycotina</taxon>
        <taxon>Agaricomycetes</taxon>
        <taxon>Polyporales</taxon>
        <taxon>Fibroporiaceae</taxon>
        <taxon>Fibroporia</taxon>
    </lineage>
</organism>
<dbReference type="GeneID" id="24098246"/>
<protein>
    <recommendedName>
        <fullName evidence="3">F-box domain-containing protein</fullName>
    </recommendedName>
</protein>
<evidence type="ECO:0008006" key="3">
    <source>
        <dbReference type="Google" id="ProtNLM"/>
    </source>
</evidence>
<dbReference type="OrthoDB" id="2159328at2759"/>
<keyword evidence="2" id="KW-1185">Reference proteome</keyword>
<dbReference type="CDD" id="cd09917">
    <property type="entry name" value="F-box_SF"/>
    <property type="match status" value="1"/>
</dbReference>
<reference evidence="1 2" key="1">
    <citation type="journal article" date="2012" name="Appl. Environ. Microbiol.">
        <title>Short-read sequencing for genomic analysis of the brown rot fungus Fibroporia radiculosa.</title>
        <authorList>
            <person name="Tang J.D."/>
            <person name="Perkins A.D."/>
            <person name="Sonstegard T.S."/>
            <person name="Schroeder S.G."/>
            <person name="Burgess S.C."/>
            <person name="Diehl S.V."/>
        </authorList>
    </citation>
    <scope>NUCLEOTIDE SEQUENCE [LARGE SCALE GENOMIC DNA]</scope>
    <source>
        <strain evidence="1 2">TFFH 294</strain>
    </source>
</reference>
<dbReference type="InParanoid" id="J4GR21"/>
<dbReference type="InterPro" id="IPR036047">
    <property type="entry name" value="F-box-like_dom_sf"/>
</dbReference>
<gene>
    <name evidence="1" type="ORF">FIBRA_05464</name>
</gene>
<dbReference type="SUPFAM" id="SSF81383">
    <property type="entry name" value="F-box domain"/>
    <property type="match status" value="1"/>
</dbReference>
<evidence type="ECO:0000313" key="1">
    <source>
        <dbReference type="EMBL" id="CCM03335.1"/>
    </source>
</evidence>
<accession>J4GR21</accession>
<name>J4GR21_9APHY</name>
<dbReference type="AlphaFoldDB" id="J4GR21"/>
<sequence length="413" mass="46837">MIPIPVELLDHIASYLWYDSSSLLAISLCSQSWRSACRPYVFRRITINTECRHQELLGLIEDTPAIAHWVRELRIRESLPGEADLAWVPSIAISMAKNLKKVYSLEFVDLYVPLEKMKKYASTELFLSMPSFKAVTRLSFVRCQFHRSFIFSLIALLVSSLPNIHDLHYHDISCVTAHYHIPMETDAIDAGMHSYLAHIPAVHFHTYDSGIPFPWLPNWFMSTQAPGCRSYSFHTSRVSDLPKIGRVIQGLGGALHQVELRFINSNKWRRDHGSNSMFGFIVSVNVLLTVSPVILHSISFSKNPQLHSINLHDPSHPVVVPLLASIASPSVLELKFSIAFENTCKFRKKKVYDNLEAILLSPRYANLLNVYFVYTGSLRLAVVSGKVHHIFNSLSRRVHLHVLAAEPSQDPCT</sequence>
<dbReference type="EMBL" id="HE797110">
    <property type="protein sequence ID" value="CCM03335.1"/>
    <property type="molecule type" value="Genomic_DNA"/>
</dbReference>